<name>A0AAW2K8V6_9LAMI</name>
<dbReference type="InterPro" id="IPR006094">
    <property type="entry name" value="Oxid_FAD_bind_N"/>
</dbReference>
<dbReference type="PANTHER" id="PTHR13878:SF125">
    <property type="entry name" value="L-GULONOLACTONE OXIDASE 3"/>
    <property type="match status" value="1"/>
</dbReference>
<comment type="cofactor">
    <cofactor evidence="1">
        <name>FAD</name>
        <dbReference type="ChEBI" id="CHEBI:57692"/>
    </cofactor>
</comment>
<protein>
    <submittedName>
        <fullName evidence="5">L-gulonolactone oxidase 3</fullName>
    </submittedName>
</protein>
<reference evidence="5" key="1">
    <citation type="submission" date="2020-06" db="EMBL/GenBank/DDBJ databases">
        <authorList>
            <person name="Li T."/>
            <person name="Hu X."/>
            <person name="Zhang T."/>
            <person name="Song X."/>
            <person name="Zhang H."/>
            <person name="Dai N."/>
            <person name="Sheng W."/>
            <person name="Hou X."/>
            <person name="Wei L."/>
        </authorList>
    </citation>
    <scope>NUCLEOTIDE SEQUENCE</scope>
    <source>
        <strain evidence="5">G01</strain>
        <tissue evidence="5">Leaf</tissue>
    </source>
</reference>
<dbReference type="InterPro" id="IPR016167">
    <property type="entry name" value="FAD-bd_PCMH_sub1"/>
</dbReference>
<dbReference type="NCBIfam" id="TIGR01677">
    <property type="entry name" value="pln_FAD_oxido"/>
    <property type="match status" value="1"/>
</dbReference>
<gene>
    <name evidence="5" type="ORF">Sangu_3109400</name>
</gene>
<feature type="domain" description="FAD-binding PCMH-type" evidence="4">
    <location>
        <begin position="27"/>
        <end position="209"/>
    </location>
</feature>
<dbReference type="InterPro" id="IPR036318">
    <property type="entry name" value="FAD-bd_PCMH-like_sf"/>
</dbReference>
<dbReference type="InterPro" id="IPR016166">
    <property type="entry name" value="FAD-bd_PCMH"/>
</dbReference>
<evidence type="ECO:0000259" key="4">
    <source>
        <dbReference type="PROSITE" id="PS51387"/>
    </source>
</evidence>
<keyword evidence="3" id="KW-0560">Oxidoreductase</keyword>
<sequence>MPPQNPIQCNQTGCILYNSYGVWDDRKTCHVATTVYPTTEEELRLAVANANKNKLKVKVVSKFSHTIPKLACPTARNENAVLISTERYNSSIVVDVANLAVTVDAGVGLRPLIDRVEEEGLSLVAATYWEGVSIGGAVSTGAHGSSWWGKGGAIHDHVIGVRLIVPGNASEGFARVLDLKGDDPLLNAARVSLGVLGLISKVTLSLERGFKRSITLNFTNDNGIEDEFMEHAKRYEFADIQWYPSTYAAVYRYDDRVPLNTSGDGVFDFIGFRPILAVIPETVRASEKAAEATKNINAKCIMATSSIAYRKLIANGLKNSEVFTGYPVIGHQGKCKPQVLVSTHPIQTETAYAYGIQESKACSSTNPQQYSQQQPSPISYVT</sequence>
<evidence type="ECO:0000256" key="3">
    <source>
        <dbReference type="ARBA" id="ARBA00023002"/>
    </source>
</evidence>
<organism evidence="5">
    <name type="scientific">Sesamum angustifolium</name>
    <dbReference type="NCBI Taxonomy" id="2727405"/>
    <lineage>
        <taxon>Eukaryota</taxon>
        <taxon>Viridiplantae</taxon>
        <taxon>Streptophyta</taxon>
        <taxon>Embryophyta</taxon>
        <taxon>Tracheophyta</taxon>
        <taxon>Spermatophyta</taxon>
        <taxon>Magnoliopsida</taxon>
        <taxon>eudicotyledons</taxon>
        <taxon>Gunneridae</taxon>
        <taxon>Pentapetalae</taxon>
        <taxon>asterids</taxon>
        <taxon>lamiids</taxon>
        <taxon>Lamiales</taxon>
        <taxon>Pedaliaceae</taxon>
        <taxon>Sesamum</taxon>
    </lineage>
</organism>
<dbReference type="SUPFAM" id="SSF56176">
    <property type="entry name" value="FAD-binding/transporter-associated domain-like"/>
    <property type="match status" value="1"/>
</dbReference>
<evidence type="ECO:0000256" key="1">
    <source>
        <dbReference type="ARBA" id="ARBA00001974"/>
    </source>
</evidence>
<evidence type="ECO:0000313" key="5">
    <source>
        <dbReference type="EMBL" id="KAL0302288.1"/>
    </source>
</evidence>
<dbReference type="PROSITE" id="PS51387">
    <property type="entry name" value="FAD_PCMH"/>
    <property type="match status" value="1"/>
</dbReference>
<dbReference type="AlphaFoldDB" id="A0AAW2K8V6"/>
<dbReference type="Gene3D" id="3.30.465.10">
    <property type="match status" value="1"/>
</dbReference>
<accession>A0AAW2K8V6</accession>
<dbReference type="InterPro" id="IPR050432">
    <property type="entry name" value="FAD-linked_Oxidoreductases_BP"/>
</dbReference>
<comment type="similarity">
    <text evidence="2">Belongs to the oxygen-dependent FAD-linked oxidoreductase family.</text>
</comment>
<dbReference type="Gene3D" id="3.30.43.10">
    <property type="entry name" value="Uridine Diphospho-n-acetylenolpyruvylglucosamine Reductase, domain 2"/>
    <property type="match status" value="1"/>
</dbReference>
<dbReference type="InterPro" id="IPR010030">
    <property type="entry name" value="GULO_Plant"/>
</dbReference>
<dbReference type="PANTHER" id="PTHR13878">
    <property type="entry name" value="GULONOLACTONE OXIDASE"/>
    <property type="match status" value="1"/>
</dbReference>
<comment type="caution">
    <text evidence="5">The sequence shown here is derived from an EMBL/GenBank/DDBJ whole genome shotgun (WGS) entry which is preliminary data.</text>
</comment>
<dbReference type="GO" id="GO:0016491">
    <property type="term" value="F:oxidoreductase activity"/>
    <property type="evidence" value="ECO:0007669"/>
    <property type="project" value="UniProtKB-KW"/>
</dbReference>
<dbReference type="EMBL" id="JACGWK010000287">
    <property type="protein sequence ID" value="KAL0302288.1"/>
    <property type="molecule type" value="Genomic_DNA"/>
</dbReference>
<reference evidence="5" key="2">
    <citation type="journal article" date="2024" name="Plant">
        <title>Genomic evolution and insights into agronomic trait innovations of Sesamum species.</title>
        <authorList>
            <person name="Miao H."/>
            <person name="Wang L."/>
            <person name="Qu L."/>
            <person name="Liu H."/>
            <person name="Sun Y."/>
            <person name="Le M."/>
            <person name="Wang Q."/>
            <person name="Wei S."/>
            <person name="Zheng Y."/>
            <person name="Lin W."/>
            <person name="Duan Y."/>
            <person name="Cao H."/>
            <person name="Xiong S."/>
            <person name="Wang X."/>
            <person name="Wei L."/>
            <person name="Li C."/>
            <person name="Ma Q."/>
            <person name="Ju M."/>
            <person name="Zhao R."/>
            <person name="Li G."/>
            <person name="Mu C."/>
            <person name="Tian Q."/>
            <person name="Mei H."/>
            <person name="Zhang T."/>
            <person name="Gao T."/>
            <person name="Zhang H."/>
        </authorList>
    </citation>
    <scope>NUCLEOTIDE SEQUENCE</scope>
    <source>
        <strain evidence="5">G01</strain>
    </source>
</reference>
<dbReference type="GO" id="GO:0071949">
    <property type="term" value="F:FAD binding"/>
    <property type="evidence" value="ECO:0007669"/>
    <property type="project" value="InterPro"/>
</dbReference>
<proteinExistence type="inferred from homology"/>
<evidence type="ECO:0000256" key="2">
    <source>
        <dbReference type="ARBA" id="ARBA00005466"/>
    </source>
</evidence>
<dbReference type="Pfam" id="PF01565">
    <property type="entry name" value="FAD_binding_4"/>
    <property type="match status" value="1"/>
</dbReference>
<dbReference type="InterPro" id="IPR016169">
    <property type="entry name" value="FAD-bd_PCMH_sub2"/>
</dbReference>